<dbReference type="Proteomes" id="UP000002051">
    <property type="component" value="Chromosome 3"/>
</dbReference>
<accession>G7J1E0</accession>
<proteinExistence type="predicted"/>
<reference evidence="4" key="3">
    <citation type="submission" date="2015-04" db="UniProtKB">
        <authorList>
            <consortium name="EnsemblPlants"/>
        </authorList>
    </citation>
    <scope>IDENTIFICATION</scope>
    <source>
        <strain evidence="4">cv. Jemalong A17</strain>
    </source>
</reference>
<feature type="transmembrane region" description="Helical" evidence="1">
    <location>
        <begin position="241"/>
        <end position="261"/>
    </location>
</feature>
<keyword evidence="1" id="KW-0812">Transmembrane</keyword>
<organism evidence="3 5">
    <name type="scientific">Medicago truncatula</name>
    <name type="common">Barrel medic</name>
    <name type="synonym">Medicago tribuloides</name>
    <dbReference type="NCBI Taxonomy" id="3880"/>
    <lineage>
        <taxon>Eukaryota</taxon>
        <taxon>Viridiplantae</taxon>
        <taxon>Streptophyta</taxon>
        <taxon>Embryophyta</taxon>
        <taxon>Tracheophyta</taxon>
        <taxon>Spermatophyta</taxon>
        <taxon>Magnoliopsida</taxon>
        <taxon>eudicotyledons</taxon>
        <taxon>Gunneridae</taxon>
        <taxon>Pentapetalae</taxon>
        <taxon>rosids</taxon>
        <taxon>fabids</taxon>
        <taxon>Fabales</taxon>
        <taxon>Fabaceae</taxon>
        <taxon>Papilionoideae</taxon>
        <taxon>50 kb inversion clade</taxon>
        <taxon>NPAAA clade</taxon>
        <taxon>Hologalegina</taxon>
        <taxon>IRL clade</taxon>
        <taxon>Trifolieae</taxon>
        <taxon>Medicago</taxon>
    </lineage>
</organism>
<evidence type="ECO:0000256" key="2">
    <source>
        <dbReference type="SAM" id="SignalP"/>
    </source>
</evidence>
<keyword evidence="5" id="KW-1185">Reference proteome</keyword>
<dbReference type="HOGENOM" id="CLU_984729_0_0_1"/>
<dbReference type="AlphaFoldDB" id="G7J1E0"/>
<dbReference type="PaxDb" id="3880-AES70453"/>
<dbReference type="ExpressionAtlas" id="G7J1E0">
    <property type="expression patterns" value="differential"/>
</dbReference>
<keyword evidence="1" id="KW-0472">Membrane</keyword>
<dbReference type="EMBL" id="CM001219">
    <property type="protein sequence ID" value="AES70453.1"/>
    <property type="molecule type" value="Genomic_DNA"/>
</dbReference>
<evidence type="ECO:0000313" key="3">
    <source>
        <dbReference type="EMBL" id="AES70453.1"/>
    </source>
</evidence>
<evidence type="ECO:0000313" key="5">
    <source>
        <dbReference type="Proteomes" id="UP000002051"/>
    </source>
</evidence>
<sequence length="283" mass="32060">MVYSNSYMFLGLGVFVLLSSHVLAYNMRADPSIHDSTLDDQMSNDFVKTASIAECPPGPHTYPELSDSTLNDQKSIDYVKDASTVDHNCPPGPHTHPELSVWLQEEQNSIDKVKVLITDEALDNQKGLEYKDTRHNDGSIEISTRTEKDNFIPSDGPIEISSRTEKKNVIPSDESIEISTGTEKENFIPSVGPIDLTTGAQKKNFIPSGYYYLVIHSIDKILCYLFIYLMKLYFTFGKKFFILNLFYCYVSLTSRSLLVIYSSVSKYMSKSTTSHMLMHNFDH</sequence>
<feature type="signal peptide" evidence="2">
    <location>
        <begin position="1"/>
        <end position="24"/>
    </location>
</feature>
<dbReference type="OrthoDB" id="1428078at2759"/>
<dbReference type="EnsemblPlants" id="AES70453">
    <property type="protein sequence ID" value="AES70453"/>
    <property type="gene ID" value="MTR_3g055440"/>
</dbReference>
<evidence type="ECO:0000313" key="4">
    <source>
        <dbReference type="EnsemblPlants" id="AES70453"/>
    </source>
</evidence>
<name>G7J1E0_MEDTR</name>
<protein>
    <submittedName>
        <fullName evidence="3">Nodulin-25 protein</fullName>
    </submittedName>
</protein>
<feature type="chain" id="PRO_5014572632" evidence="2">
    <location>
        <begin position="25"/>
        <end position="283"/>
    </location>
</feature>
<evidence type="ECO:0000256" key="1">
    <source>
        <dbReference type="SAM" id="Phobius"/>
    </source>
</evidence>
<reference evidence="3 5" key="2">
    <citation type="journal article" date="2014" name="BMC Genomics">
        <title>An improved genome release (version Mt4.0) for the model legume Medicago truncatula.</title>
        <authorList>
            <person name="Tang H."/>
            <person name="Krishnakumar V."/>
            <person name="Bidwell S."/>
            <person name="Rosen B."/>
            <person name="Chan A."/>
            <person name="Zhou S."/>
            <person name="Gentzbittel L."/>
            <person name="Childs K.L."/>
            <person name="Yandell M."/>
            <person name="Gundlach H."/>
            <person name="Mayer K.F."/>
            <person name="Schwartz D.C."/>
            <person name="Town C.D."/>
        </authorList>
    </citation>
    <scope>GENOME REANNOTATION</scope>
    <source>
        <strain evidence="4 5">cv. Jemalong A17</strain>
    </source>
</reference>
<reference evidence="3 5" key="1">
    <citation type="journal article" date="2011" name="Nature">
        <title>The Medicago genome provides insight into the evolution of rhizobial symbioses.</title>
        <authorList>
            <person name="Young N.D."/>
            <person name="Debelle F."/>
            <person name="Oldroyd G.E."/>
            <person name="Geurts R."/>
            <person name="Cannon S.B."/>
            <person name="Udvardi M.K."/>
            <person name="Benedito V.A."/>
            <person name="Mayer K.F."/>
            <person name="Gouzy J."/>
            <person name="Schoof H."/>
            <person name="Van de Peer Y."/>
            <person name="Proost S."/>
            <person name="Cook D.R."/>
            <person name="Meyers B.C."/>
            <person name="Spannagl M."/>
            <person name="Cheung F."/>
            <person name="De Mita S."/>
            <person name="Krishnakumar V."/>
            <person name="Gundlach H."/>
            <person name="Zhou S."/>
            <person name="Mudge J."/>
            <person name="Bharti A.K."/>
            <person name="Murray J.D."/>
            <person name="Naoumkina M.A."/>
            <person name="Rosen B."/>
            <person name="Silverstein K.A."/>
            <person name="Tang H."/>
            <person name="Rombauts S."/>
            <person name="Zhao P.X."/>
            <person name="Zhou P."/>
            <person name="Barbe V."/>
            <person name="Bardou P."/>
            <person name="Bechner M."/>
            <person name="Bellec A."/>
            <person name="Berger A."/>
            <person name="Berges H."/>
            <person name="Bidwell S."/>
            <person name="Bisseling T."/>
            <person name="Choisne N."/>
            <person name="Couloux A."/>
            <person name="Denny R."/>
            <person name="Deshpande S."/>
            <person name="Dai X."/>
            <person name="Doyle J.J."/>
            <person name="Dudez A.M."/>
            <person name="Farmer A.D."/>
            <person name="Fouteau S."/>
            <person name="Franken C."/>
            <person name="Gibelin C."/>
            <person name="Gish J."/>
            <person name="Goldstein S."/>
            <person name="Gonzalez A.J."/>
            <person name="Green P.J."/>
            <person name="Hallab A."/>
            <person name="Hartog M."/>
            <person name="Hua A."/>
            <person name="Humphray S.J."/>
            <person name="Jeong D.H."/>
            <person name="Jing Y."/>
            <person name="Jocker A."/>
            <person name="Kenton S.M."/>
            <person name="Kim D.J."/>
            <person name="Klee K."/>
            <person name="Lai H."/>
            <person name="Lang C."/>
            <person name="Lin S."/>
            <person name="Macmil S.L."/>
            <person name="Magdelenat G."/>
            <person name="Matthews L."/>
            <person name="McCorrison J."/>
            <person name="Monaghan E.L."/>
            <person name="Mun J.H."/>
            <person name="Najar F.Z."/>
            <person name="Nicholson C."/>
            <person name="Noirot C."/>
            <person name="O'Bleness M."/>
            <person name="Paule C.R."/>
            <person name="Poulain J."/>
            <person name="Prion F."/>
            <person name="Qin B."/>
            <person name="Qu C."/>
            <person name="Retzel E.F."/>
            <person name="Riddle C."/>
            <person name="Sallet E."/>
            <person name="Samain S."/>
            <person name="Samson N."/>
            <person name="Sanders I."/>
            <person name="Saurat O."/>
            <person name="Scarpelli C."/>
            <person name="Schiex T."/>
            <person name="Segurens B."/>
            <person name="Severin A.J."/>
            <person name="Sherrier D.J."/>
            <person name="Shi R."/>
            <person name="Sims S."/>
            <person name="Singer S.R."/>
            <person name="Sinharoy S."/>
            <person name="Sterck L."/>
            <person name="Viollet A."/>
            <person name="Wang B.B."/>
            <person name="Wang K."/>
            <person name="Wang M."/>
            <person name="Wang X."/>
            <person name="Warfsmann J."/>
            <person name="Weissenbach J."/>
            <person name="White D.D."/>
            <person name="White J.D."/>
            <person name="Wiley G.B."/>
            <person name="Wincker P."/>
            <person name="Xing Y."/>
            <person name="Yang L."/>
            <person name="Yao Z."/>
            <person name="Ying F."/>
            <person name="Zhai J."/>
            <person name="Zhou L."/>
            <person name="Zuber A."/>
            <person name="Denarie J."/>
            <person name="Dixon R.A."/>
            <person name="May G.D."/>
            <person name="Schwartz D.C."/>
            <person name="Rogers J."/>
            <person name="Quetier F."/>
            <person name="Town C.D."/>
            <person name="Roe B.A."/>
        </authorList>
    </citation>
    <scope>NUCLEOTIDE SEQUENCE [LARGE SCALE GENOMIC DNA]</scope>
    <source>
        <strain evidence="3">A17</strain>
        <strain evidence="4 5">cv. Jemalong A17</strain>
    </source>
</reference>
<keyword evidence="1" id="KW-1133">Transmembrane helix</keyword>
<feature type="transmembrane region" description="Helical" evidence="1">
    <location>
        <begin position="210"/>
        <end position="229"/>
    </location>
</feature>
<gene>
    <name evidence="4" type="primary">11428277</name>
    <name evidence="3" type="ordered locus">MTR_3g055440</name>
</gene>
<keyword evidence="2" id="KW-0732">Signal</keyword>